<name>A0ACB8ZSU0_CICIN</name>
<evidence type="ECO:0000313" key="2">
    <source>
        <dbReference type="Proteomes" id="UP001055811"/>
    </source>
</evidence>
<accession>A0ACB8ZSU0</accession>
<proteinExistence type="predicted"/>
<reference evidence="2" key="1">
    <citation type="journal article" date="2022" name="Mol. Ecol. Resour.">
        <title>The genomes of chicory, endive, great burdock and yacon provide insights into Asteraceae palaeo-polyploidization history and plant inulin production.</title>
        <authorList>
            <person name="Fan W."/>
            <person name="Wang S."/>
            <person name="Wang H."/>
            <person name="Wang A."/>
            <person name="Jiang F."/>
            <person name="Liu H."/>
            <person name="Zhao H."/>
            <person name="Xu D."/>
            <person name="Zhang Y."/>
        </authorList>
    </citation>
    <scope>NUCLEOTIDE SEQUENCE [LARGE SCALE GENOMIC DNA]</scope>
    <source>
        <strain evidence="2">cv. Punajuju</strain>
    </source>
</reference>
<keyword evidence="2" id="KW-1185">Reference proteome</keyword>
<gene>
    <name evidence="1" type="ORF">L2E82_45280</name>
</gene>
<organism evidence="1 2">
    <name type="scientific">Cichorium intybus</name>
    <name type="common">Chicory</name>
    <dbReference type="NCBI Taxonomy" id="13427"/>
    <lineage>
        <taxon>Eukaryota</taxon>
        <taxon>Viridiplantae</taxon>
        <taxon>Streptophyta</taxon>
        <taxon>Embryophyta</taxon>
        <taxon>Tracheophyta</taxon>
        <taxon>Spermatophyta</taxon>
        <taxon>Magnoliopsida</taxon>
        <taxon>eudicotyledons</taxon>
        <taxon>Gunneridae</taxon>
        <taxon>Pentapetalae</taxon>
        <taxon>asterids</taxon>
        <taxon>campanulids</taxon>
        <taxon>Asterales</taxon>
        <taxon>Asteraceae</taxon>
        <taxon>Cichorioideae</taxon>
        <taxon>Cichorieae</taxon>
        <taxon>Cichoriinae</taxon>
        <taxon>Cichorium</taxon>
    </lineage>
</organism>
<dbReference type="EMBL" id="CM042016">
    <property type="protein sequence ID" value="KAI3700643.1"/>
    <property type="molecule type" value="Genomic_DNA"/>
</dbReference>
<reference evidence="1 2" key="2">
    <citation type="journal article" date="2022" name="Mol. Ecol. Resour.">
        <title>The genomes of chicory, endive, great burdock and yacon provide insights into Asteraceae paleo-polyploidization history and plant inulin production.</title>
        <authorList>
            <person name="Fan W."/>
            <person name="Wang S."/>
            <person name="Wang H."/>
            <person name="Wang A."/>
            <person name="Jiang F."/>
            <person name="Liu H."/>
            <person name="Zhao H."/>
            <person name="Xu D."/>
            <person name="Zhang Y."/>
        </authorList>
    </citation>
    <scope>NUCLEOTIDE SEQUENCE [LARGE SCALE GENOMIC DNA]</scope>
    <source>
        <strain evidence="2">cv. Punajuju</strain>
        <tissue evidence="1">Leaves</tissue>
    </source>
</reference>
<dbReference type="Proteomes" id="UP001055811">
    <property type="component" value="Linkage Group LG08"/>
</dbReference>
<comment type="caution">
    <text evidence="1">The sequence shown here is derived from an EMBL/GenBank/DDBJ whole genome shotgun (WGS) entry which is preliminary data.</text>
</comment>
<protein>
    <submittedName>
        <fullName evidence="1">Uncharacterized protein</fullName>
    </submittedName>
</protein>
<evidence type="ECO:0000313" key="1">
    <source>
        <dbReference type="EMBL" id="KAI3700643.1"/>
    </source>
</evidence>
<sequence>MTTRKEQLLRKLGYAHVDPLQSLSDDDALSLFAQHSLGVGDFDSYPILRPHGEGFVKKCDGLPLALRALGRLLRTKTDEEDWKELLNSEIWRLRSYKLNLKAALRISNPLNGTPTPHFPPASNH</sequence>